<keyword evidence="1" id="KW-1133">Transmembrane helix</keyword>
<organism evidence="2 3">
    <name type="scientific">Nesterenkonia sandarakina</name>
    <dbReference type="NCBI Taxonomy" id="272918"/>
    <lineage>
        <taxon>Bacteria</taxon>
        <taxon>Bacillati</taxon>
        <taxon>Actinomycetota</taxon>
        <taxon>Actinomycetes</taxon>
        <taxon>Micrococcales</taxon>
        <taxon>Micrococcaceae</taxon>
        <taxon>Nesterenkonia</taxon>
    </lineage>
</organism>
<accession>A0A2T0YQC4</accession>
<feature type="transmembrane region" description="Helical" evidence="1">
    <location>
        <begin position="55"/>
        <end position="79"/>
    </location>
</feature>
<comment type="caution">
    <text evidence="2">The sequence shown here is derived from an EMBL/GenBank/DDBJ whole genome shotgun (WGS) entry which is preliminary data.</text>
</comment>
<evidence type="ECO:0008006" key="4">
    <source>
        <dbReference type="Google" id="ProtNLM"/>
    </source>
</evidence>
<evidence type="ECO:0000256" key="1">
    <source>
        <dbReference type="SAM" id="Phobius"/>
    </source>
</evidence>
<name>A0A2T0YQC4_9MICC</name>
<dbReference type="AlphaFoldDB" id="A0A2T0YQC4"/>
<keyword evidence="1" id="KW-0812">Transmembrane</keyword>
<gene>
    <name evidence="2" type="ORF">BCL67_105114</name>
</gene>
<dbReference type="RefSeq" id="WP_106122458.1">
    <property type="nucleotide sequence ID" value="NZ_PVTY01000005.1"/>
</dbReference>
<feature type="transmembrane region" description="Helical" evidence="1">
    <location>
        <begin position="12"/>
        <end position="32"/>
    </location>
</feature>
<reference evidence="2 3" key="1">
    <citation type="submission" date="2018-03" db="EMBL/GenBank/DDBJ databases">
        <title>Comparative analysis of microorganisms from saline springs in Andes Mountain Range, Colombia.</title>
        <authorList>
            <person name="Rubin E."/>
        </authorList>
    </citation>
    <scope>NUCLEOTIDE SEQUENCE [LARGE SCALE GENOMIC DNA]</scope>
    <source>
        <strain evidence="2 3">CG 35</strain>
    </source>
</reference>
<keyword evidence="1" id="KW-0472">Membrane</keyword>
<dbReference type="OrthoDB" id="4869080at2"/>
<protein>
    <recommendedName>
        <fullName evidence="4">DUF1648 domain-containing protein</fullName>
    </recommendedName>
</protein>
<proteinExistence type="predicted"/>
<dbReference type="EMBL" id="PVTY01000005">
    <property type="protein sequence ID" value="PRZ17568.1"/>
    <property type="molecule type" value="Genomic_DNA"/>
</dbReference>
<evidence type="ECO:0000313" key="3">
    <source>
        <dbReference type="Proteomes" id="UP000238217"/>
    </source>
</evidence>
<feature type="transmembrane region" description="Helical" evidence="1">
    <location>
        <begin position="143"/>
        <end position="164"/>
    </location>
</feature>
<feature type="transmembrane region" description="Helical" evidence="1">
    <location>
        <begin position="117"/>
        <end position="137"/>
    </location>
</feature>
<keyword evidence="3" id="KW-1185">Reference proteome</keyword>
<dbReference type="Proteomes" id="UP000238217">
    <property type="component" value="Unassembled WGS sequence"/>
</dbReference>
<sequence>MTPERGTALTAGRLALAVGLIVYAATLVWIALTGPDPLPAHLGAAGEPTRWESKAWVIGVQAIIGVVLLAVVLGCRALASRASPELLSLPSAPAKEYWTTPQRRGELNRRLNSDLELIFGLTFLLVSWVAAGLVRAADGSGDPTLTVAILVYAALLVAVTLVMFNGQRYRAPEGWTHD</sequence>
<evidence type="ECO:0000313" key="2">
    <source>
        <dbReference type="EMBL" id="PRZ17568.1"/>
    </source>
</evidence>